<dbReference type="STRING" id="1035195.HMPREF9997_00774"/>
<dbReference type="eggNOG" id="COG1234">
    <property type="taxonomic scope" value="Bacteria"/>
</dbReference>
<evidence type="ECO:0000313" key="2">
    <source>
        <dbReference type="EMBL" id="EKX91402.1"/>
    </source>
</evidence>
<evidence type="ECO:0000313" key="3">
    <source>
        <dbReference type="Proteomes" id="UP000010445"/>
    </source>
</evidence>
<dbReference type="SUPFAM" id="SSF56281">
    <property type="entry name" value="Metallo-hydrolase/oxidoreductase"/>
    <property type="match status" value="1"/>
</dbReference>
<accession>L1MJK4</accession>
<dbReference type="PANTHER" id="PTHR46018:SF4">
    <property type="entry name" value="METALLO-HYDROLASE YHFI-RELATED"/>
    <property type="match status" value="1"/>
</dbReference>
<comment type="caution">
    <text evidence="2">The sequence shown here is derived from an EMBL/GenBank/DDBJ whole genome shotgun (WGS) entry which is preliminary data.</text>
</comment>
<protein>
    <recommendedName>
        <fullName evidence="1">Metallo-beta-lactamase domain-containing protein</fullName>
    </recommendedName>
</protein>
<dbReference type="PANTHER" id="PTHR46018">
    <property type="entry name" value="ZINC PHOSPHODIESTERASE ELAC PROTEIN 1"/>
    <property type="match status" value="1"/>
</dbReference>
<dbReference type="Proteomes" id="UP000010445">
    <property type="component" value="Unassembled WGS sequence"/>
</dbReference>
<proteinExistence type="predicted"/>
<dbReference type="PATRIC" id="fig|1035195.3.peg.692"/>
<dbReference type="HOGENOM" id="CLU_031317_3_0_11"/>
<feature type="domain" description="Metallo-beta-lactamase" evidence="1">
    <location>
        <begin position="41"/>
        <end position="232"/>
    </location>
</feature>
<reference evidence="2 3" key="1">
    <citation type="submission" date="2012-05" db="EMBL/GenBank/DDBJ databases">
        <authorList>
            <person name="Weinstock G."/>
            <person name="Sodergren E."/>
            <person name="Lobos E.A."/>
            <person name="Fulton L."/>
            <person name="Fulton R."/>
            <person name="Courtney L."/>
            <person name="Fronick C."/>
            <person name="O'Laughlin M."/>
            <person name="Godfrey J."/>
            <person name="Wilson R.M."/>
            <person name="Miner T."/>
            <person name="Farmer C."/>
            <person name="Delehaunty K."/>
            <person name="Cordes M."/>
            <person name="Minx P."/>
            <person name="Tomlinson C."/>
            <person name="Chen J."/>
            <person name="Wollam A."/>
            <person name="Pepin K.H."/>
            <person name="Bhonagiri V."/>
            <person name="Zhang X."/>
            <person name="Suruliraj S."/>
            <person name="Warren W."/>
            <person name="Mitreva M."/>
            <person name="Mardis E.R."/>
            <person name="Wilson R.K."/>
        </authorList>
    </citation>
    <scope>NUCLEOTIDE SEQUENCE [LARGE SCALE GENOMIC DNA]</scope>
    <source>
        <strain evidence="2 3">F0235</strain>
    </source>
</reference>
<dbReference type="AlphaFoldDB" id="L1MJK4"/>
<dbReference type="InterPro" id="IPR036866">
    <property type="entry name" value="RibonucZ/Hydroxyglut_hydro"/>
</dbReference>
<dbReference type="CDD" id="cd07716">
    <property type="entry name" value="RNaseZ_short-form-like_MBL-fold"/>
    <property type="match status" value="1"/>
</dbReference>
<dbReference type="GO" id="GO:0042781">
    <property type="term" value="F:3'-tRNA processing endoribonuclease activity"/>
    <property type="evidence" value="ECO:0007669"/>
    <property type="project" value="TreeGrafter"/>
</dbReference>
<organism evidence="2 3">
    <name type="scientific">Corynebacterium durum F0235</name>
    <dbReference type="NCBI Taxonomy" id="1035195"/>
    <lineage>
        <taxon>Bacteria</taxon>
        <taxon>Bacillati</taxon>
        <taxon>Actinomycetota</taxon>
        <taxon>Actinomycetes</taxon>
        <taxon>Mycobacteriales</taxon>
        <taxon>Corynebacteriaceae</taxon>
        <taxon>Corynebacterium</taxon>
    </lineage>
</organism>
<name>L1MJK4_9CORY</name>
<evidence type="ECO:0000259" key="1">
    <source>
        <dbReference type="Pfam" id="PF12706"/>
    </source>
</evidence>
<dbReference type="InterPro" id="IPR001279">
    <property type="entry name" value="Metallo-B-lactamas"/>
</dbReference>
<sequence>MRHGTVALMKLTILGCTGSLGGPDGPASGYLLTVDRMPALLMDIGPGVLAKMQTVHQPEDAHVAFSHLHPDHCLDFPSLMVWRRFSPSATTDRRHMCLGPRDTPVRLGRLSADTPDGIDDMSDTFAFNAWTDGVSEMVDRLTITPYATVHPIESYALRVEESGVNGGVIAYSGDSGWTDNLIDCARGADIFICEATWGATSEGKTPDMHLSGAEAGRIAREADVDRLVLVHIPPWGDPLGALKAARSEFSGEVIVGTSGMEFEV</sequence>
<keyword evidence="3" id="KW-1185">Reference proteome</keyword>
<gene>
    <name evidence="2" type="ORF">HMPREF9997_00774</name>
</gene>
<dbReference type="Gene3D" id="3.60.15.10">
    <property type="entry name" value="Ribonuclease Z/Hydroxyacylglutathione hydrolase-like"/>
    <property type="match status" value="1"/>
</dbReference>
<dbReference type="Pfam" id="PF12706">
    <property type="entry name" value="Lactamase_B_2"/>
    <property type="match status" value="1"/>
</dbReference>
<dbReference type="EMBL" id="AMEM01000012">
    <property type="protein sequence ID" value="EKX91402.1"/>
    <property type="molecule type" value="Genomic_DNA"/>
</dbReference>